<organism evidence="1 2">
    <name type="scientific">Sphingobium chungbukense</name>
    <dbReference type="NCBI Taxonomy" id="56193"/>
    <lineage>
        <taxon>Bacteria</taxon>
        <taxon>Pseudomonadati</taxon>
        <taxon>Pseudomonadota</taxon>
        <taxon>Alphaproteobacteria</taxon>
        <taxon>Sphingomonadales</taxon>
        <taxon>Sphingomonadaceae</taxon>
        <taxon>Sphingobium</taxon>
    </lineage>
</organism>
<evidence type="ECO:0000313" key="2">
    <source>
        <dbReference type="Proteomes" id="UP000033874"/>
    </source>
</evidence>
<keyword evidence="2" id="KW-1185">Reference proteome</keyword>
<proteinExistence type="predicted"/>
<gene>
    <name evidence="1" type="ORF">YP76_06890</name>
</gene>
<reference evidence="1 2" key="1">
    <citation type="submission" date="2015-04" db="EMBL/GenBank/DDBJ databases">
        <title>Genome sequence of aromatic hydrocarbons-degrading Sphingobium chungbukense DJ77.</title>
        <authorList>
            <person name="Kim Y.-C."/>
            <person name="Chae J.-C."/>
        </authorList>
    </citation>
    <scope>NUCLEOTIDE SEQUENCE [LARGE SCALE GENOMIC DNA]</scope>
    <source>
        <strain evidence="1 2">DJ77</strain>
    </source>
</reference>
<dbReference type="AlphaFoldDB" id="A0A0M3AUP9"/>
<evidence type="ECO:0000313" key="1">
    <source>
        <dbReference type="EMBL" id="KKW92656.1"/>
    </source>
</evidence>
<protein>
    <submittedName>
        <fullName evidence="1">Uncharacterized protein</fullName>
    </submittedName>
</protein>
<dbReference type="Proteomes" id="UP000033874">
    <property type="component" value="Unassembled WGS sequence"/>
</dbReference>
<dbReference type="PATRIC" id="fig|56193.3.peg.1422"/>
<dbReference type="RefSeq" id="WP_046762872.1">
    <property type="nucleotide sequence ID" value="NZ_LBIC01000003.1"/>
</dbReference>
<comment type="caution">
    <text evidence="1">The sequence shown here is derived from an EMBL/GenBank/DDBJ whole genome shotgun (WGS) entry which is preliminary data.</text>
</comment>
<name>A0A0M3AUP9_9SPHN</name>
<dbReference type="STRING" id="56193.YP76_06890"/>
<dbReference type="EMBL" id="LBIC01000003">
    <property type="protein sequence ID" value="KKW92656.1"/>
    <property type="molecule type" value="Genomic_DNA"/>
</dbReference>
<sequence length="80" mass="8558">MSITLQQFEKIDGLYASILRMGNFETCADPRGYIQASNRLLDACIDAVGYDAACEFPSAEECAAAIVTRCLSSATLVMAA</sequence>
<accession>A0A0M3AUP9</accession>